<name>F0W5H1_9STRA</name>
<sequence>MRLIAHKFHPTLIHVHHIASPATVDVLYEVIAQEEAAHKSRFLEYSSRSDDVRTKAKKKVTSTNSARNFNLTMMHTTAYTYGLASFSNCDFERQRNALRQSNFARVRSRKRHQYEQDDLRKCTSVDDTNEFKAMQYIKRMRLSSPPQPLSDSNQINQANEDMLDIQSDELQEHGGKEIKDIRSMQALAASDNAQALVPVRNGKIPSSTKFESYTPVVWDHASGKYSFQRDAGSFGIPLRESSSCALIPIVQSQHRAGFADLRRLSETPIPRVEIIEDDDIASVGVSSSTDDDTFCRFEEIVDDEEPMDLD</sequence>
<dbReference type="HOGENOM" id="CLU_907380_0_0_1"/>
<organism evidence="1">
    <name type="scientific">Albugo laibachii Nc14</name>
    <dbReference type="NCBI Taxonomy" id="890382"/>
    <lineage>
        <taxon>Eukaryota</taxon>
        <taxon>Sar</taxon>
        <taxon>Stramenopiles</taxon>
        <taxon>Oomycota</taxon>
        <taxon>Peronosporomycetes</taxon>
        <taxon>Albuginales</taxon>
        <taxon>Albuginaceae</taxon>
        <taxon>Albugo</taxon>
    </lineage>
</organism>
<reference evidence="1" key="2">
    <citation type="submission" date="2011-02" db="EMBL/GenBank/DDBJ databases">
        <authorList>
            <person name="MacLean D."/>
        </authorList>
    </citation>
    <scope>NUCLEOTIDE SEQUENCE</scope>
</reference>
<dbReference type="EMBL" id="FR824066">
    <property type="protein sequence ID" value="CCA16362.1"/>
    <property type="molecule type" value="Genomic_DNA"/>
</dbReference>
<reference evidence="1" key="1">
    <citation type="journal article" date="2011" name="PLoS Biol.">
        <title>Gene gain and loss during evolution of obligate parasitism in the white rust pathogen of Arabidopsis thaliana.</title>
        <authorList>
            <person name="Kemen E."/>
            <person name="Gardiner A."/>
            <person name="Schultz-Larsen T."/>
            <person name="Kemen A.C."/>
            <person name="Balmuth A.L."/>
            <person name="Robert-Seilaniantz A."/>
            <person name="Bailey K."/>
            <person name="Holub E."/>
            <person name="Studholme D.J."/>
            <person name="Maclean D."/>
            <person name="Jones J.D."/>
        </authorList>
    </citation>
    <scope>NUCLEOTIDE SEQUENCE</scope>
</reference>
<protein>
    <submittedName>
        <fullName evidence="1">AlNc14C21G2136 protein</fullName>
    </submittedName>
</protein>
<gene>
    <name evidence="1" type="primary">AlNc14C21G2136</name>
    <name evidence="1" type="ORF">ALNC14_025050</name>
</gene>
<evidence type="ECO:0000313" key="1">
    <source>
        <dbReference type="EMBL" id="CCA16362.1"/>
    </source>
</evidence>
<dbReference type="AlphaFoldDB" id="F0W5H1"/>
<proteinExistence type="predicted"/>
<accession>F0W5H1</accession>